<accession>A0A0E9P7S7</accession>
<evidence type="ECO:0000256" key="1">
    <source>
        <dbReference type="SAM" id="SignalP"/>
    </source>
</evidence>
<evidence type="ECO:0000313" key="2">
    <source>
        <dbReference type="EMBL" id="JAH00706.1"/>
    </source>
</evidence>
<proteinExistence type="predicted"/>
<reference evidence="2" key="1">
    <citation type="submission" date="2014-11" db="EMBL/GenBank/DDBJ databases">
        <authorList>
            <person name="Amaro Gonzalez C."/>
        </authorList>
    </citation>
    <scope>NUCLEOTIDE SEQUENCE</scope>
</reference>
<dbReference type="AlphaFoldDB" id="A0A0E9P7S7"/>
<name>A0A0E9P7S7_ANGAN</name>
<sequence length="74" mass="8023">MLLYVLWAIWGEHLTAEGVNVACMDFRGSSAEPSKPGRARDSNCILNTISPFLPRKPSSMSFTASGSSTLFSLN</sequence>
<feature type="chain" id="PRO_5002430637" description="AB hydrolase-1 domain-containing protein" evidence="1">
    <location>
        <begin position="19"/>
        <end position="74"/>
    </location>
</feature>
<organism evidence="2">
    <name type="scientific">Anguilla anguilla</name>
    <name type="common">European freshwater eel</name>
    <name type="synonym">Muraena anguilla</name>
    <dbReference type="NCBI Taxonomy" id="7936"/>
    <lineage>
        <taxon>Eukaryota</taxon>
        <taxon>Metazoa</taxon>
        <taxon>Chordata</taxon>
        <taxon>Craniata</taxon>
        <taxon>Vertebrata</taxon>
        <taxon>Euteleostomi</taxon>
        <taxon>Actinopterygii</taxon>
        <taxon>Neopterygii</taxon>
        <taxon>Teleostei</taxon>
        <taxon>Anguilliformes</taxon>
        <taxon>Anguillidae</taxon>
        <taxon>Anguilla</taxon>
    </lineage>
</organism>
<protein>
    <recommendedName>
        <fullName evidence="3">AB hydrolase-1 domain-containing protein</fullName>
    </recommendedName>
</protein>
<keyword evidence="1" id="KW-0732">Signal</keyword>
<feature type="signal peptide" evidence="1">
    <location>
        <begin position="1"/>
        <end position="18"/>
    </location>
</feature>
<evidence type="ECO:0008006" key="3">
    <source>
        <dbReference type="Google" id="ProtNLM"/>
    </source>
</evidence>
<dbReference type="EMBL" id="GBXM01107871">
    <property type="protein sequence ID" value="JAH00706.1"/>
    <property type="molecule type" value="Transcribed_RNA"/>
</dbReference>
<reference evidence="2" key="2">
    <citation type="journal article" date="2015" name="Fish Shellfish Immunol.">
        <title>Early steps in the European eel (Anguilla anguilla)-Vibrio vulnificus interaction in the gills: Role of the RtxA13 toxin.</title>
        <authorList>
            <person name="Callol A."/>
            <person name="Pajuelo D."/>
            <person name="Ebbesson L."/>
            <person name="Teles M."/>
            <person name="MacKenzie S."/>
            <person name="Amaro C."/>
        </authorList>
    </citation>
    <scope>NUCLEOTIDE SEQUENCE</scope>
</reference>